<evidence type="ECO:0000259" key="7">
    <source>
        <dbReference type="Pfam" id="PF00636"/>
    </source>
</evidence>
<dbReference type="PANTHER" id="PTHR34276:SF1">
    <property type="entry name" value="MINI-RIBONUCLEASE 3"/>
    <property type="match status" value="1"/>
</dbReference>
<comment type="subunit">
    <text evidence="6">Homodimer.</text>
</comment>
<dbReference type="GO" id="GO:0019843">
    <property type="term" value="F:rRNA binding"/>
    <property type="evidence" value="ECO:0007669"/>
    <property type="project" value="UniProtKB-UniRule"/>
</dbReference>
<dbReference type="InterPro" id="IPR036389">
    <property type="entry name" value="RNase_III_sf"/>
</dbReference>
<keyword evidence="9" id="KW-1185">Reference proteome</keyword>
<evidence type="ECO:0000256" key="4">
    <source>
        <dbReference type="ARBA" id="ARBA00022759"/>
    </source>
</evidence>
<evidence type="ECO:0000313" key="8">
    <source>
        <dbReference type="EMBL" id="EOQ38586.1"/>
    </source>
</evidence>
<sequence length="135" mass="15015">MNDYLHFTMDDADIGRLSSLALAHVGDCVYELLTRGRLVTGGLTTARNLHSHTVALVRASAQYEAAQKILPMLTEEESDVFRRARNTKVHGVPKAASKAEYAYATALEALFGWLYLKGRYERINALYDVIAQPEA</sequence>
<keyword evidence="6" id="KW-0694">RNA-binding</keyword>
<comment type="similarity">
    <text evidence="6">Belongs to the MrnC RNase family.</text>
</comment>
<evidence type="ECO:0000256" key="3">
    <source>
        <dbReference type="ARBA" id="ARBA00022722"/>
    </source>
</evidence>
<feature type="domain" description="RNase III" evidence="7">
    <location>
        <begin position="21"/>
        <end position="118"/>
    </location>
</feature>
<evidence type="ECO:0000256" key="1">
    <source>
        <dbReference type="ARBA" id="ARBA00022517"/>
    </source>
</evidence>
<keyword evidence="2 6" id="KW-0698">rRNA processing</keyword>
<accession>R8W229</accession>
<keyword evidence="6" id="KW-0460">Magnesium</keyword>
<dbReference type="HAMAP" id="MF_01468">
    <property type="entry name" value="RNase_Mini_III"/>
    <property type="match status" value="1"/>
</dbReference>
<dbReference type="RefSeq" id="WP_016147785.1">
    <property type="nucleotide sequence ID" value="NZ_KB976103.1"/>
</dbReference>
<keyword evidence="6" id="KW-0963">Cytoplasm</keyword>
<name>R8W229_9FIRM</name>
<protein>
    <recommendedName>
        <fullName evidence="6">Mini-ribonuclease 3</fullName>
        <shortName evidence="6">Mini-3</shortName>
        <shortName evidence="6">Mini-RNase 3</shortName>
        <ecNumber evidence="6">3.1.26.-</ecNumber>
    </recommendedName>
    <alternativeName>
        <fullName evidence="6">Mini-RNase III</fullName>
        <shortName evidence="6">Mini-III</shortName>
    </alternativeName>
</protein>
<dbReference type="PATRIC" id="fig|1203606.4.peg.1592"/>
<proteinExistence type="inferred from homology"/>
<dbReference type="PIRSF" id="PIRSF005520">
    <property type="entry name" value="UCP005520"/>
    <property type="match status" value="1"/>
</dbReference>
<comment type="function">
    <text evidence="6">Involved in correct processing of both the 5' and 3' ends of 23S rRNA precursor. Processes 30S rRNA precursor transcript even in absence of ribonuclease 3 (Rnc); Rnc processes 30S rRNA into smaller rRNA precursors.</text>
</comment>
<organism evidence="8 9">
    <name type="scientific">Butyricicoccus pullicaecorum 1.2</name>
    <dbReference type="NCBI Taxonomy" id="1203606"/>
    <lineage>
        <taxon>Bacteria</taxon>
        <taxon>Bacillati</taxon>
        <taxon>Bacillota</taxon>
        <taxon>Clostridia</taxon>
        <taxon>Eubacteriales</taxon>
        <taxon>Butyricicoccaceae</taxon>
        <taxon>Butyricicoccus</taxon>
    </lineage>
</organism>
<dbReference type="Proteomes" id="UP000013981">
    <property type="component" value="Unassembled WGS sequence"/>
</dbReference>
<keyword evidence="1 6" id="KW-0690">Ribosome biogenesis</keyword>
<dbReference type="SUPFAM" id="SSF69065">
    <property type="entry name" value="RNase III domain-like"/>
    <property type="match status" value="1"/>
</dbReference>
<dbReference type="InterPro" id="IPR008226">
    <property type="entry name" value="Mini3_fam"/>
</dbReference>
<dbReference type="eggNOG" id="COG1939">
    <property type="taxonomic scope" value="Bacteria"/>
</dbReference>
<feature type="active site" evidence="6">
    <location>
        <position position="27"/>
    </location>
</feature>
<evidence type="ECO:0000256" key="6">
    <source>
        <dbReference type="HAMAP-Rule" id="MF_01468"/>
    </source>
</evidence>
<comment type="cofactor">
    <cofactor evidence="6">
        <name>Mg(2+)</name>
        <dbReference type="ChEBI" id="CHEBI:18420"/>
    </cofactor>
</comment>
<dbReference type="GO" id="GO:0005737">
    <property type="term" value="C:cytoplasm"/>
    <property type="evidence" value="ECO:0007669"/>
    <property type="project" value="UniProtKB-SubCell"/>
</dbReference>
<dbReference type="HOGENOM" id="CLU_091169_2_1_9"/>
<keyword evidence="5 6" id="KW-0378">Hydrolase</keyword>
<reference evidence="8 9" key="1">
    <citation type="submission" date="2013-01" db="EMBL/GenBank/DDBJ databases">
        <title>The Genome Sequence of Butyricicoccus pullicaecorum 1.2.</title>
        <authorList>
            <consortium name="The Broad Institute Genome Sequencing Platform"/>
            <person name="Earl A."/>
            <person name="Ward D."/>
            <person name="Feldgarden M."/>
            <person name="Gevers D."/>
            <person name="Van Immerseel F."/>
            <person name="Eeckhaut V."/>
            <person name="Walker B."/>
            <person name="Young S.K."/>
            <person name="Zeng Q."/>
            <person name="Gargeya S."/>
            <person name="Fitzgerald M."/>
            <person name="Haas B."/>
            <person name="Abouelleil A."/>
            <person name="Alvarado L."/>
            <person name="Arachchi H.M."/>
            <person name="Berlin A.M."/>
            <person name="Chapman S.B."/>
            <person name="Dewar J."/>
            <person name="Goldberg J."/>
            <person name="Griggs A."/>
            <person name="Gujja S."/>
            <person name="Hansen M."/>
            <person name="Howarth C."/>
            <person name="Imamovic A."/>
            <person name="Larimer J."/>
            <person name="McCowan C."/>
            <person name="Murphy C."/>
            <person name="Neiman D."/>
            <person name="Pearson M."/>
            <person name="Priest M."/>
            <person name="Roberts A."/>
            <person name="Saif S."/>
            <person name="Shea T."/>
            <person name="Sisk P."/>
            <person name="Sykes S."/>
            <person name="Wortman J."/>
            <person name="Nusbaum C."/>
            <person name="Birren B."/>
        </authorList>
    </citation>
    <scope>NUCLEOTIDE SEQUENCE [LARGE SCALE GENOMIC DNA]</scope>
    <source>
        <strain evidence="8 9">1.2</strain>
    </source>
</reference>
<dbReference type="AlphaFoldDB" id="R8W229"/>
<dbReference type="InterPro" id="IPR000999">
    <property type="entry name" value="RNase_III_dom"/>
</dbReference>
<comment type="caution">
    <text evidence="8">The sequence shown here is derived from an EMBL/GenBank/DDBJ whole genome shotgun (WGS) entry which is preliminary data.</text>
</comment>
<dbReference type="PANTHER" id="PTHR34276">
    <property type="entry name" value="MINI-RIBONUCLEASE 3"/>
    <property type="match status" value="1"/>
</dbReference>
<comment type="subcellular location">
    <subcellularLocation>
        <location evidence="6">Cytoplasm</location>
    </subcellularLocation>
</comment>
<evidence type="ECO:0000313" key="9">
    <source>
        <dbReference type="Proteomes" id="UP000013981"/>
    </source>
</evidence>
<dbReference type="EC" id="3.1.26.-" evidence="6"/>
<dbReference type="GO" id="GO:0006364">
    <property type="term" value="P:rRNA processing"/>
    <property type="evidence" value="ECO:0007669"/>
    <property type="project" value="UniProtKB-UniRule"/>
</dbReference>
<dbReference type="Gene3D" id="1.10.1520.10">
    <property type="entry name" value="Ribonuclease III domain"/>
    <property type="match status" value="1"/>
</dbReference>
<evidence type="ECO:0000256" key="5">
    <source>
        <dbReference type="ARBA" id="ARBA00022801"/>
    </source>
</evidence>
<dbReference type="Pfam" id="PF00636">
    <property type="entry name" value="Ribonuclease_3"/>
    <property type="match status" value="1"/>
</dbReference>
<dbReference type="GO" id="GO:0004525">
    <property type="term" value="F:ribonuclease III activity"/>
    <property type="evidence" value="ECO:0007669"/>
    <property type="project" value="InterPro"/>
</dbReference>
<evidence type="ECO:0000256" key="2">
    <source>
        <dbReference type="ARBA" id="ARBA00022552"/>
    </source>
</evidence>
<gene>
    <name evidence="6" type="primary">mrnC</name>
    <name evidence="8" type="ORF">HMPREF1526_01626</name>
</gene>
<keyword evidence="6" id="KW-0699">rRNA-binding</keyword>
<keyword evidence="4 6" id="KW-0255">Endonuclease</keyword>
<keyword evidence="3 6" id="KW-0540">Nuclease</keyword>
<dbReference type="EMBL" id="AQOB01000004">
    <property type="protein sequence ID" value="EOQ38586.1"/>
    <property type="molecule type" value="Genomic_DNA"/>
</dbReference>